<reference evidence="1 2" key="1">
    <citation type="journal article" date="2013" name="Mar. Genomics">
        <title>Expression of sulfatases in Rhodopirellula baltica and the diversity of sulfatases in the genus Rhodopirellula.</title>
        <authorList>
            <person name="Wegner C.E."/>
            <person name="Richter-Heitmann T."/>
            <person name="Klindworth A."/>
            <person name="Klockow C."/>
            <person name="Richter M."/>
            <person name="Achstetter T."/>
            <person name="Glockner F.O."/>
            <person name="Harder J."/>
        </authorList>
    </citation>
    <scope>NUCLEOTIDE SEQUENCE [LARGE SCALE GENOMIC DNA]</scope>
    <source>
        <strain evidence="1 2">SH398</strain>
    </source>
</reference>
<dbReference type="PATRIC" id="fig|1263868.3.peg.3927"/>
<name>M5S2F9_9BACT</name>
<sequence>MELDSNHPQNNSEAVGVDDFTTIAAAEGVVNFRIDFQCDRMRAAVAQSELSETDMGSREPFVIASELVWTKLSFEQHHVTTLSHANRETPNERYFVRFKLDDYQTLTPR</sequence>
<proteinExistence type="predicted"/>
<evidence type="ECO:0000313" key="2">
    <source>
        <dbReference type="Proteomes" id="UP000011996"/>
    </source>
</evidence>
<evidence type="ECO:0000313" key="1">
    <source>
        <dbReference type="EMBL" id="EMI25793.1"/>
    </source>
</evidence>
<organism evidence="1 2">
    <name type="scientific">Rhodopirellula europaea SH398</name>
    <dbReference type="NCBI Taxonomy" id="1263868"/>
    <lineage>
        <taxon>Bacteria</taxon>
        <taxon>Pseudomonadati</taxon>
        <taxon>Planctomycetota</taxon>
        <taxon>Planctomycetia</taxon>
        <taxon>Pirellulales</taxon>
        <taxon>Pirellulaceae</taxon>
        <taxon>Rhodopirellula</taxon>
    </lineage>
</organism>
<accession>M5S2F9</accession>
<dbReference type="AlphaFoldDB" id="M5S2F9"/>
<dbReference type="Proteomes" id="UP000011996">
    <property type="component" value="Unassembled WGS sequence"/>
</dbReference>
<dbReference type="EMBL" id="ANOF01000115">
    <property type="protein sequence ID" value="EMI25793.1"/>
    <property type="molecule type" value="Genomic_DNA"/>
</dbReference>
<protein>
    <submittedName>
        <fullName evidence="1">Uncharacterized protein</fullName>
    </submittedName>
</protein>
<gene>
    <name evidence="1" type="ORF">RESH_03641</name>
</gene>
<comment type="caution">
    <text evidence="1">The sequence shown here is derived from an EMBL/GenBank/DDBJ whole genome shotgun (WGS) entry which is preliminary data.</text>
</comment>